<dbReference type="EMBL" id="SRMA01025600">
    <property type="protein sequence ID" value="TRY92657.1"/>
    <property type="molecule type" value="Genomic_DNA"/>
</dbReference>
<protein>
    <submittedName>
        <fullName evidence="2">Uncharacterized protein</fullName>
    </submittedName>
</protein>
<proteinExistence type="predicted"/>
<evidence type="ECO:0000313" key="3">
    <source>
        <dbReference type="Proteomes" id="UP000316079"/>
    </source>
</evidence>
<accession>A0A553QRT7</accession>
<feature type="non-terminal residue" evidence="2">
    <location>
        <position position="1"/>
    </location>
</feature>
<evidence type="ECO:0000313" key="2">
    <source>
        <dbReference type="EMBL" id="TRY92657.1"/>
    </source>
</evidence>
<dbReference type="Proteomes" id="UP000316079">
    <property type="component" value="Unassembled WGS sequence"/>
</dbReference>
<comment type="caution">
    <text evidence="2">The sequence shown here is derived from an EMBL/GenBank/DDBJ whole genome shotgun (WGS) entry which is preliminary data.</text>
</comment>
<sequence>SQAARPTHSHSPPHVAAAARDPFEHEVRVRPAVVDAAQHGLHHRYNSQTILCCYSTDRPRAERAHTRAPTLLHLKAQGQTRERNKSQFALVPSEGPTDGLAAHEELRRAYNKELCCMASDSLAGKMSALNQTLRSRLSFLRFTSN</sequence>
<keyword evidence="3" id="KW-1185">Reference proteome</keyword>
<gene>
    <name evidence="2" type="ORF">DNTS_007703</name>
</gene>
<reference evidence="2 3" key="1">
    <citation type="journal article" date="2019" name="Sci. Data">
        <title>Hybrid genome assembly and annotation of Danionella translucida.</title>
        <authorList>
            <person name="Kadobianskyi M."/>
            <person name="Schulze L."/>
            <person name="Schuelke M."/>
            <person name="Judkewitz B."/>
        </authorList>
    </citation>
    <scope>NUCLEOTIDE SEQUENCE [LARGE SCALE GENOMIC DNA]</scope>
    <source>
        <strain evidence="2 3">Bolton</strain>
    </source>
</reference>
<feature type="region of interest" description="Disordered" evidence="1">
    <location>
        <begin position="1"/>
        <end position="21"/>
    </location>
</feature>
<organism evidence="2 3">
    <name type="scientific">Danionella cerebrum</name>
    <dbReference type="NCBI Taxonomy" id="2873325"/>
    <lineage>
        <taxon>Eukaryota</taxon>
        <taxon>Metazoa</taxon>
        <taxon>Chordata</taxon>
        <taxon>Craniata</taxon>
        <taxon>Vertebrata</taxon>
        <taxon>Euteleostomi</taxon>
        <taxon>Actinopterygii</taxon>
        <taxon>Neopterygii</taxon>
        <taxon>Teleostei</taxon>
        <taxon>Ostariophysi</taxon>
        <taxon>Cypriniformes</taxon>
        <taxon>Danionidae</taxon>
        <taxon>Danioninae</taxon>
        <taxon>Danionella</taxon>
    </lineage>
</organism>
<name>A0A553QRT7_9TELE</name>
<dbReference type="AlphaFoldDB" id="A0A553QRT7"/>
<evidence type="ECO:0000256" key="1">
    <source>
        <dbReference type="SAM" id="MobiDB-lite"/>
    </source>
</evidence>